<dbReference type="Proteomes" id="UP000298030">
    <property type="component" value="Unassembled WGS sequence"/>
</dbReference>
<accession>A0A4Y7SCE4</accession>
<keyword evidence="2" id="KW-1185">Reference proteome</keyword>
<name>A0A4Y7SCE4_COPMI</name>
<comment type="caution">
    <text evidence="1">The sequence shown here is derived from an EMBL/GenBank/DDBJ whole genome shotgun (WGS) entry which is preliminary data.</text>
</comment>
<dbReference type="EMBL" id="QPFP01000204">
    <property type="protein sequence ID" value="TEB19178.1"/>
    <property type="molecule type" value="Genomic_DNA"/>
</dbReference>
<organism evidence="1 2">
    <name type="scientific">Coprinellus micaceus</name>
    <name type="common">Glistening ink-cap mushroom</name>
    <name type="synonym">Coprinus micaceus</name>
    <dbReference type="NCBI Taxonomy" id="71717"/>
    <lineage>
        <taxon>Eukaryota</taxon>
        <taxon>Fungi</taxon>
        <taxon>Dikarya</taxon>
        <taxon>Basidiomycota</taxon>
        <taxon>Agaricomycotina</taxon>
        <taxon>Agaricomycetes</taxon>
        <taxon>Agaricomycetidae</taxon>
        <taxon>Agaricales</taxon>
        <taxon>Agaricineae</taxon>
        <taxon>Psathyrellaceae</taxon>
        <taxon>Coprinellus</taxon>
    </lineage>
</organism>
<dbReference type="AlphaFoldDB" id="A0A4Y7SCE4"/>
<protein>
    <recommendedName>
        <fullName evidence="3">F-box domain-containing protein</fullName>
    </recommendedName>
</protein>
<proteinExistence type="predicted"/>
<evidence type="ECO:0008006" key="3">
    <source>
        <dbReference type="Google" id="ProtNLM"/>
    </source>
</evidence>
<reference evidence="1 2" key="1">
    <citation type="journal article" date="2019" name="Nat. Ecol. Evol.">
        <title>Megaphylogeny resolves global patterns of mushroom evolution.</title>
        <authorList>
            <person name="Varga T."/>
            <person name="Krizsan K."/>
            <person name="Foldi C."/>
            <person name="Dima B."/>
            <person name="Sanchez-Garcia M."/>
            <person name="Sanchez-Ramirez S."/>
            <person name="Szollosi G.J."/>
            <person name="Szarkandi J.G."/>
            <person name="Papp V."/>
            <person name="Albert L."/>
            <person name="Andreopoulos W."/>
            <person name="Angelini C."/>
            <person name="Antonin V."/>
            <person name="Barry K.W."/>
            <person name="Bougher N.L."/>
            <person name="Buchanan P."/>
            <person name="Buyck B."/>
            <person name="Bense V."/>
            <person name="Catcheside P."/>
            <person name="Chovatia M."/>
            <person name="Cooper J."/>
            <person name="Damon W."/>
            <person name="Desjardin D."/>
            <person name="Finy P."/>
            <person name="Geml J."/>
            <person name="Haridas S."/>
            <person name="Hughes K."/>
            <person name="Justo A."/>
            <person name="Karasinski D."/>
            <person name="Kautmanova I."/>
            <person name="Kiss B."/>
            <person name="Kocsube S."/>
            <person name="Kotiranta H."/>
            <person name="LaButti K.M."/>
            <person name="Lechner B.E."/>
            <person name="Liimatainen K."/>
            <person name="Lipzen A."/>
            <person name="Lukacs Z."/>
            <person name="Mihaltcheva S."/>
            <person name="Morgado L.N."/>
            <person name="Niskanen T."/>
            <person name="Noordeloos M.E."/>
            <person name="Ohm R.A."/>
            <person name="Ortiz-Santana B."/>
            <person name="Ovrebo C."/>
            <person name="Racz N."/>
            <person name="Riley R."/>
            <person name="Savchenko A."/>
            <person name="Shiryaev A."/>
            <person name="Soop K."/>
            <person name="Spirin V."/>
            <person name="Szebenyi C."/>
            <person name="Tomsovsky M."/>
            <person name="Tulloss R.E."/>
            <person name="Uehling J."/>
            <person name="Grigoriev I.V."/>
            <person name="Vagvolgyi C."/>
            <person name="Papp T."/>
            <person name="Martin F.M."/>
            <person name="Miettinen O."/>
            <person name="Hibbett D.S."/>
            <person name="Nagy L.G."/>
        </authorList>
    </citation>
    <scope>NUCLEOTIDE SEQUENCE [LARGE SCALE GENOMIC DNA]</scope>
    <source>
        <strain evidence="1 2">FP101781</strain>
    </source>
</reference>
<sequence length="397" mass="45232">MSQPDLSHILFTNTPINPSEAASLERGIADLTAAILQLRGQLRQLEESPCFVCHTTHSTRGSWGNIPLVPSASSRYRRDESLDRLEPVCRAWRSAALVSHPLWSGLILYPGQLPLHSYGGIKGWLSRSGDVPRKLELYERRGEEYRDQEWCSGDAEDCHLLRPIVTKLLNSSGPSIDRLMLESKGPECFARMLKYLNDARQDSRQRHWDFIRSLDIRFVGDTCWTWNILTADRRKPMFNGLPPLTSLSLWLPSADNVFRSNPLESGMVHFNIPPNVLGHLDQFVIACNWEGAHTGIISALQHCRSLEVLEVDLFFEDLTFRARERIMEADLASAGLLLPKLRTLRLRHKNQLDILRYLILPRLDTLDIGFDGNAEMSDLLGDQPRRLKHGLMLRELA</sequence>
<evidence type="ECO:0000313" key="1">
    <source>
        <dbReference type="EMBL" id="TEB19178.1"/>
    </source>
</evidence>
<gene>
    <name evidence="1" type="ORF">FA13DRAFT_1719079</name>
</gene>
<evidence type="ECO:0000313" key="2">
    <source>
        <dbReference type="Proteomes" id="UP000298030"/>
    </source>
</evidence>